<evidence type="ECO:0000256" key="1">
    <source>
        <dbReference type="SAM" id="MobiDB-lite"/>
    </source>
</evidence>
<protein>
    <recommendedName>
        <fullName evidence="4">F-box domain-containing protein</fullName>
    </recommendedName>
</protein>
<dbReference type="SUPFAM" id="SSF52047">
    <property type="entry name" value="RNI-like"/>
    <property type="match status" value="1"/>
</dbReference>
<gene>
    <name evidence="2" type="ORF">INT45_001551</name>
</gene>
<feature type="region of interest" description="Disordered" evidence="1">
    <location>
        <begin position="133"/>
        <end position="161"/>
    </location>
</feature>
<evidence type="ECO:0008006" key="4">
    <source>
        <dbReference type="Google" id="ProtNLM"/>
    </source>
</evidence>
<dbReference type="InterPro" id="IPR032675">
    <property type="entry name" value="LRR_dom_sf"/>
</dbReference>
<dbReference type="Gene3D" id="3.80.10.10">
    <property type="entry name" value="Ribonuclease Inhibitor"/>
    <property type="match status" value="2"/>
</dbReference>
<feature type="compositionally biased region" description="Polar residues" evidence="1">
    <location>
        <begin position="133"/>
        <end position="150"/>
    </location>
</feature>
<dbReference type="Proteomes" id="UP000646827">
    <property type="component" value="Unassembled WGS sequence"/>
</dbReference>
<evidence type="ECO:0000313" key="3">
    <source>
        <dbReference type="Proteomes" id="UP000646827"/>
    </source>
</evidence>
<evidence type="ECO:0000313" key="2">
    <source>
        <dbReference type="EMBL" id="KAG2218008.1"/>
    </source>
</evidence>
<dbReference type="AlphaFoldDB" id="A0A8H7RY82"/>
<name>A0A8H7RY82_9FUNG</name>
<keyword evidence="3" id="KW-1185">Reference proteome</keyword>
<dbReference type="EMBL" id="JAEPRB010000258">
    <property type="protein sequence ID" value="KAG2218008.1"/>
    <property type="molecule type" value="Genomic_DNA"/>
</dbReference>
<reference evidence="2 3" key="1">
    <citation type="submission" date="2020-12" db="EMBL/GenBank/DDBJ databases">
        <title>Metabolic potential, ecology and presence of endohyphal bacteria is reflected in genomic diversity of Mucoromycotina.</title>
        <authorList>
            <person name="Muszewska A."/>
            <person name="Okrasinska A."/>
            <person name="Steczkiewicz K."/>
            <person name="Drgas O."/>
            <person name="Orlowska M."/>
            <person name="Perlinska-Lenart U."/>
            <person name="Aleksandrzak-Piekarczyk T."/>
            <person name="Szatraj K."/>
            <person name="Zielenkiewicz U."/>
            <person name="Pilsyk S."/>
            <person name="Malc E."/>
            <person name="Mieczkowski P."/>
            <person name="Kruszewska J.S."/>
            <person name="Biernat P."/>
            <person name="Pawlowska J."/>
        </authorList>
    </citation>
    <scope>NUCLEOTIDE SEQUENCE [LARGE SCALE GENOMIC DNA]</scope>
    <source>
        <strain evidence="2 3">CBS 142.35</strain>
    </source>
</reference>
<comment type="caution">
    <text evidence="2">The sequence shown here is derived from an EMBL/GenBank/DDBJ whole genome shotgun (WGS) entry which is preliminary data.</text>
</comment>
<accession>A0A8H7RY82</accession>
<dbReference type="OrthoDB" id="2294692at2759"/>
<proteinExistence type="predicted"/>
<sequence>MSKKYELTAIDAFQSIITVLSTCHQIEYIRYVNPSAVDHFSSSIISTSNNNDDPLYSSLRHLEIEMGYTETLYENHIFKRCPNLRILRLKYARHINVSLLDSIRNHCPNLEYLSFNYHQNLIDGKDLYDQYYPKSSTQDNSNNRTTEKVTSSSSSSSSPTLNRIYMEVEETDHTLPFLNQYADTIEEMGLSFKSGHQIYFESMQPMNQLVSLAVTDIWDPFVLPTLISKLPSLRNLELYELVTTSTELINTLKDLNALEKLTIHSKPISFVSMGDDAHYYLERAKNHGVDLFNAYADRSMFNTTIGSSAEKKEKYTADCVSSQEQGRLTYVSLSGSEILQDEVLEALGNIKTLSSVYIESAPLLTLQGINRFCEQLNVLPGLFSIELSDVPCVNDATLSILGSLSMTTLSTPDVTKCITLKSLKNVTKEGLNRLVKKQGVSVIANDCLGTMYR</sequence>
<organism evidence="2 3">
    <name type="scientific">Circinella minor</name>
    <dbReference type="NCBI Taxonomy" id="1195481"/>
    <lineage>
        <taxon>Eukaryota</taxon>
        <taxon>Fungi</taxon>
        <taxon>Fungi incertae sedis</taxon>
        <taxon>Mucoromycota</taxon>
        <taxon>Mucoromycotina</taxon>
        <taxon>Mucoromycetes</taxon>
        <taxon>Mucorales</taxon>
        <taxon>Lichtheimiaceae</taxon>
        <taxon>Circinella</taxon>
    </lineage>
</organism>